<reference evidence="3 4" key="1">
    <citation type="submission" date="2017-06" db="EMBL/GenBank/DDBJ databases">
        <title>Novel microbial phyla capable of carbon fixation and sulfur reduction in deep-sea sediments.</title>
        <authorList>
            <person name="Huang J."/>
            <person name="Baker B."/>
            <person name="Wang Y."/>
        </authorList>
    </citation>
    <scope>NUCLEOTIDE SEQUENCE [LARGE SCALE GENOMIC DNA]</scope>
    <source>
        <strain evidence="3">B3_LCP</strain>
    </source>
</reference>
<evidence type="ECO:0000313" key="3">
    <source>
        <dbReference type="EMBL" id="TKJ41132.1"/>
    </source>
</evidence>
<name>A0A532V1Y2_UNCL8</name>
<keyword evidence="1" id="KW-0812">Transmembrane</keyword>
<dbReference type="AlphaFoldDB" id="A0A532V1Y2"/>
<feature type="transmembrane region" description="Helical" evidence="1">
    <location>
        <begin position="199"/>
        <end position="216"/>
    </location>
</feature>
<dbReference type="Proteomes" id="UP000319619">
    <property type="component" value="Unassembled WGS sequence"/>
</dbReference>
<gene>
    <name evidence="3" type="ORF">CEE37_05540</name>
</gene>
<protein>
    <recommendedName>
        <fullName evidence="2">DUF5683 domain-containing protein</fullName>
    </recommendedName>
</protein>
<dbReference type="Pfam" id="PF18935">
    <property type="entry name" value="DUF5683"/>
    <property type="match status" value="2"/>
</dbReference>
<evidence type="ECO:0000313" key="4">
    <source>
        <dbReference type="Proteomes" id="UP000319619"/>
    </source>
</evidence>
<sequence>MRYFERSIYCILLAVVFSFCLVSELSAQDSLNNRPASSNLLPATASLFVPGLGQMAKGEWLRGGFFAVAEGFLIGDAYYYWENQYNKASWDDAGRVFDRDMARGLVVWYGAGAAFTALDALYIDRGYTAKNPTLAALRSVIFPGWGQLANGKPWKAAVVFIGQTSLAFSAFYQHENHLFHDALGEESQARFYKDNRNRLIWWSVGAMILSAVDAFVDCHLRDWDVSPDITFEPTYFPEYKTFGFQVRFPINLN</sequence>
<accession>A0A532V1Y2</accession>
<comment type="caution">
    <text evidence="3">The sequence shown here is derived from an EMBL/GenBank/DDBJ whole genome shotgun (WGS) entry which is preliminary data.</text>
</comment>
<keyword evidence="1" id="KW-0472">Membrane</keyword>
<feature type="transmembrane region" description="Helical" evidence="1">
    <location>
        <begin position="101"/>
        <end position="123"/>
    </location>
</feature>
<evidence type="ECO:0000259" key="2">
    <source>
        <dbReference type="Pfam" id="PF18935"/>
    </source>
</evidence>
<dbReference type="EMBL" id="NJBN01000003">
    <property type="protein sequence ID" value="TKJ41132.1"/>
    <property type="molecule type" value="Genomic_DNA"/>
</dbReference>
<dbReference type="InterPro" id="IPR043738">
    <property type="entry name" value="DUF5683"/>
</dbReference>
<feature type="domain" description="DUF5683" evidence="2">
    <location>
        <begin position="187"/>
        <end position="245"/>
    </location>
</feature>
<evidence type="ECO:0000256" key="1">
    <source>
        <dbReference type="SAM" id="Phobius"/>
    </source>
</evidence>
<feature type="domain" description="DUF5683" evidence="2">
    <location>
        <begin position="130"/>
        <end position="180"/>
    </location>
</feature>
<organism evidence="3 4">
    <name type="scientific">candidate division LCP-89 bacterium B3_LCP</name>
    <dbReference type="NCBI Taxonomy" id="2012998"/>
    <lineage>
        <taxon>Bacteria</taxon>
        <taxon>Pseudomonadati</taxon>
        <taxon>Bacteria division LCP-89</taxon>
    </lineage>
</organism>
<keyword evidence="1" id="KW-1133">Transmembrane helix</keyword>
<proteinExistence type="predicted"/>